<feature type="domain" description="HTH lysR-type" evidence="5">
    <location>
        <begin position="1"/>
        <end position="57"/>
    </location>
</feature>
<dbReference type="GO" id="GO:0010628">
    <property type="term" value="P:positive regulation of gene expression"/>
    <property type="evidence" value="ECO:0007669"/>
    <property type="project" value="TreeGrafter"/>
</dbReference>
<keyword evidence="4" id="KW-0804">Transcription</keyword>
<dbReference type="Pfam" id="PF00126">
    <property type="entry name" value="HTH_1"/>
    <property type="match status" value="1"/>
</dbReference>
<gene>
    <name evidence="6" type="ORF">SKP52_22985</name>
</gene>
<dbReference type="InterPro" id="IPR036388">
    <property type="entry name" value="WH-like_DNA-bd_sf"/>
</dbReference>
<evidence type="ECO:0000256" key="1">
    <source>
        <dbReference type="ARBA" id="ARBA00009437"/>
    </source>
</evidence>
<dbReference type="EMBL" id="CP009122">
    <property type="protein sequence ID" value="AJA11442.1"/>
    <property type="molecule type" value="Genomic_DNA"/>
</dbReference>
<dbReference type="Gene3D" id="3.40.190.290">
    <property type="match status" value="1"/>
</dbReference>
<dbReference type="SUPFAM" id="SSF46785">
    <property type="entry name" value="Winged helix' DNA-binding domain"/>
    <property type="match status" value="1"/>
</dbReference>
<dbReference type="GO" id="GO:0043565">
    <property type="term" value="F:sequence-specific DNA binding"/>
    <property type="evidence" value="ECO:0007669"/>
    <property type="project" value="TreeGrafter"/>
</dbReference>
<dbReference type="InterPro" id="IPR005119">
    <property type="entry name" value="LysR_subst-bd"/>
</dbReference>
<dbReference type="CDD" id="cd08456">
    <property type="entry name" value="PBP2_LysR"/>
    <property type="match status" value="1"/>
</dbReference>
<dbReference type="PANTHER" id="PTHR30427:SF1">
    <property type="entry name" value="TRANSCRIPTIONAL ACTIVATOR PROTEIN LYSR"/>
    <property type="match status" value="1"/>
</dbReference>
<dbReference type="STRING" id="1515612.SKP52_22985"/>
<evidence type="ECO:0000313" key="7">
    <source>
        <dbReference type="Proteomes" id="UP000030907"/>
    </source>
</evidence>
<evidence type="ECO:0000313" key="6">
    <source>
        <dbReference type="EMBL" id="AJA11442.1"/>
    </source>
</evidence>
<dbReference type="GO" id="GO:0003700">
    <property type="term" value="F:DNA-binding transcription factor activity"/>
    <property type="evidence" value="ECO:0007669"/>
    <property type="project" value="InterPro"/>
</dbReference>
<reference evidence="6 7" key="1">
    <citation type="journal article" date="2015" name="Int. J. Syst. Evol. Microbiol.">
        <title>Description of Sphingopyxis fribergensis sp. nov. - a soil bacterium with the ability to degrade styrene and phenylacetic acid.</title>
        <authorList>
            <person name="Oelschlagel M."/>
            <person name="Ruckert C."/>
            <person name="Kalinowski J."/>
            <person name="Schmidt G."/>
            <person name="Schlomann M."/>
            <person name="Tischler D."/>
        </authorList>
    </citation>
    <scope>NUCLEOTIDE SEQUENCE [LARGE SCALE GENOMIC DNA]</scope>
    <source>
        <strain evidence="6 7">Kp5.2</strain>
    </source>
</reference>
<evidence type="ECO:0000256" key="4">
    <source>
        <dbReference type="ARBA" id="ARBA00023163"/>
    </source>
</evidence>
<proteinExistence type="inferred from homology"/>
<dbReference type="InterPro" id="IPR037414">
    <property type="entry name" value="LysR_PBP2"/>
</dbReference>
<dbReference type="InterPro" id="IPR000847">
    <property type="entry name" value="LysR_HTH_N"/>
</dbReference>
<dbReference type="SUPFAM" id="SSF53850">
    <property type="entry name" value="Periplasmic binding protein-like II"/>
    <property type="match status" value="1"/>
</dbReference>
<protein>
    <submittedName>
        <fullName evidence="6">LysR family transcriptional regulator</fullName>
    </submittedName>
</protein>
<evidence type="ECO:0000256" key="2">
    <source>
        <dbReference type="ARBA" id="ARBA00023015"/>
    </source>
</evidence>
<organism evidence="6 7">
    <name type="scientific">Sphingopyxis fribergensis</name>
    <dbReference type="NCBI Taxonomy" id="1515612"/>
    <lineage>
        <taxon>Bacteria</taxon>
        <taxon>Pseudomonadati</taxon>
        <taxon>Pseudomonadota</taxon>
        <taxon>Alphaproteobacteria</taxon>
        <taxon>Sphingomonadales</taxon>
        <taxon>Sphingomonadaceae</taxon>
        <taxon>Sphingopyxis</taxon>
    </lineage>
</organism>
<keyword evidence="2" id="KW-0805">Transcription regulation</keyword>
<dbReference type="InterPro" id="IPR036390">
    <property type="entry name" value="WH_DNA-bd_sf"/>
</dbReference>
<dbReference type="KEGG" id="sphk:SKP52_22985"/>
<dbReference type="RefSeq" id="WP_003046376.1">
    <property type="nucleotide sequence ID" value="NZ_CP009122.1"/>
</dbReference>
<evidence type="ECO:0000259" key="5">
    <source>
        <dbReference type="PROSITE" id="PS50931"/>
    </source>
</evidence>
<dbReference type="OrthoDB" id="8479870at2"/>
<dbReference type="Pfam" id="PF03466">
    <property type="entry name" value="LysR_substrate"/>
    <property type="match status" value="1"/>
</dbReference>
<dbReference type="HOGENOM" id="CLU_039613_6_3_5"/>
<dbReference type="GO" id="GO:0009089">
    <property type="term" value="P:lysine biosynthetic process via diaminopimelate"/>
    <property type="evidence" value="ECO:0007669"/>
    <property type="project" value="InterPro"/>
</dbReference>
<dbReference type="Proteomes" id="UP000030907">
    <property type="component" value="Chromosome"/>
</dbReference>
<evidence type="ECO:0000256" key="3">
    <source>
        <dbReference type="ARBA" id="ARBA00023125"/>
    </source>
</evidence>
<accession>A0A0A7PTM3</accession>
<name>A0A0A7PTM3_9SPHN</name>
<dbReference type="PRINTS" id="PR00039">
    <property type="entry name" value="HTHLYSR"/>
</dbReference>
<dbReference type="Gene3D" id="1.10.10.10">
    <property type="entry name" value="Winged helix-like DNA-binding domain superfamily/Winged helix DNA-binding domain"/>
    <property type="match status" value="1"/>
</dbReference>
<dbReference type="PROSITE" id="PS50931">
    <property type="entry name" value="HTH_LYSR"/>
    <property type="match status" value="1"/>
</dbReference>
<dbReference type="AlphaFoldDB" id="A0A0A7PTM3"/>
<sequence length="301" mass="33128">MNLRHLEAFRAVMLSGSVTQAAQSLNLSQPAVSKMLAELEHQLGFQLFLRSRGSALTVTPEADAFFYEVERSFSGIAALKRVAEDIRNMATGTLRIAALPALAVSFLPRVIAAFRETHPGVTVQLQTRSSSTVRQWMANQQFDIGLATPARELPGIRMERFLRCPGACVLPAGHRLAVKDVIRPADLEGEPFISLALEDGVRHRIDRIFEDAGVHREMVIETQYAMTICALVMQGVGCSILNPVTAADYAERGLTVRDFAPEVHFEYMLFTPKLRPMSQVAAAFIAVLESHRDAMFGSDAS</sequence>
<dbReference type="PANTHER" id="PTHR30427">
    <property type="entry name" value="TRANSCRIPTIONAL ACTIVATOR PROTEIN LYSR"/>
    <property type="match status" value="1"/>
</dbReference>
<comment type="similarity">
    <text evidence="1">Belongs to the LysR transcriptional regulatory family.</text>
</comment>
<keyword evidence="3" id="KW-0238">DNA-binding</keyword>
<keyword evidence="7" id="KW-1185">Reference proteome</keyword>